<keyword evidence="2" id="KW-1185">Reference proteome</keyword>
<evidence type="ECO:0000313" key="2">
    <source>
        <dbReference type="Proteomes" id="UP001140949"/>
    </source>
</evidence>
<dbReference type="Proteomes" id="UP001140949">
    <property type="component" value="Unassembled WGS sequence"/>
</dbReference>
<evidence type="ECO:0000313" key="1">
    <source>
        <dbReference type="EMBL" id="KAJ6801800.1"/>
    </source>
</evidence>
<reference evidence="1" key="2">
    <citation type="submission" date="2023-04" db="EMBL/GenBank/DDBJ databases">
        <authorList>
            <person name="Bruccoleri R.E."/>
            <person name="Oakeley E.J."/>
            <person name="Faust A.-M."/>
            <person name="Dessus-Babus S."/>
            <person name="Altorfer M."/>
            <person name="Burckhardt D."/>
            <person name="Oertli M."/>
            <person name="Naumann U."/>
            <person name="Petersen F."/>
            <person name="Wong J."/>
        </authorList>
    </citation>
    <scope>NUCLEOTIDE SEQUENCE</scope>
    <source>
        <strain evidence="1">GSM-AAB239-AS_SAM_17_03QT</strain>
        <tissue evidence="1">Leaf</tissue>
    </source>
</reference>
<gene>
    <name evidence="1" type="ORF">M6B38_196165</name>
</gene>
<reference evidence="1" key="1">
    <citation type="journal article" date="2023" name="GigaByte">
        <title>Genome assembly of the bearded iris, Iris pallida Lam.</title>
        <authorList>
            <person name="Bruccoleri R.E."/>
            <person name="Oakeley E.J."/>
            <person name="Faust A.M.E."/>
            <person name="Altorfer M."/>
            <person name="Dessus-Babus S."/>
            <person name="Burckhardt D."/>
            <person name="Oertli M."/>
            <person name="Naumann U."/>
            <person name="Petersen F."/>
            <person name="Wong J."/>
        </authorList>
    </citation>
    <scope>NUCLEOTIDE SEQUENCE</scope>
    <source>
        <strain evidence="1">GSM-AAB239-AS_SAM_17_03QT</strain>
    </source>
</reference>
<name>A0AAX6ECX5_IRIPA</name>
<sequence>MTRKKRKVFGIQANMKSLTLTYCWLCCLFERTYNYLCDSVRKYFSPTEEHCRLFKVINLLYWVSKFCGKCIQVHRAINIKPDQDWF</sequence>
<accession>A0AAX6ECX5</accession>
<comment type="caution">
    <text evidence="1">The sequence shown here is derived from an EMBL/GenBank/DDBJ whole genome shotgun (WGS) entry which is preliminary data.</text>
</comment>
<dbReference type="EMBL" id="JANAVB010037619">
    <property type="protein sequence ID" value="KAJ6801800.1"/>
    <property type="molecule type" value="Genomic_DNA"/>
</dbReference>
<dbReference type="AlphaFoldDB" id="A0AAX6ECX5"/>
<organism evidence="1 2">
    <name type="scientific">Iris pallida</name>
    <name type="common">Sweet iris</name>
    <dbReference type="NCBI Taxonomy" id="29817"/>
    <lineage>
        <taxon>Eukaryota</taxon>
        <taxon>Viridiplantae</taxon>
        <taxon>Streptophyta</taxon>
        <taxon>Embryophyta</taxon>
        <taxon>Tracheophyta</taxon>
        <taxon>Spermatophyta</taxon>
        <taxon>Magnoliopsida</taxon>
        <taxon>Liliopsida</taxon>
        <taxon>Asparagales</taxon>
        <taxon>Iridaceae</taxon>
        <taxon>Iridoideae</taxon>
        <taxon>Irideae</taxon>
        <taxon>Iris</taxon>
    </lineage>
</organism>
<proteinExistence type="predicted"/>
<protein>
    <submittedName>
        <fullName evidence="1">Uncharacterized protein</fullName>
    </submittedName>
</protein>